<evidence type="ECO:0000313" key="9">
    <source>
        <dbReference type="Proteomes" id="UP000245946"/>
    </source>
</evidence>
<dbReference type="PANTHER" id="PTHR43791:SF3">
    <property type="entry name" value="MAJOR FACILITATOR SUPERFAMILY (MFS) PROFILE DOMAIN-CONTAINING PROTEIN"/>
    <property type="match status" value="1"/>
</dbReference>
<dbReference type="PROSITE" id="PS50850">
    <property type="entry name" value="MFS"/>
    <property type="match status" value="1"/>
</dbReference>
<keyword evidence="4 6" id="KW-1133">Transmembrane helix</keyword>
<reference evidence="8 9" key="1">
    <citation type="journal article" date="2018" name="Mol. Biol. Evol.">
        <title>Broad Genomic Sampling Reveals a Smut Pathogenic Ancestry of the Fungal Clade Ustilaginomycotina.</title>
        <authorList>
            <person name="Kijpornyongpan T."/>
            <person name="Mondo S.J."/>
            <person name="Barry K."/>
            <person name="Sandor L."/>
            <person name="Lee J."/>
            <person name="Lipzen A."/>
            <person name="Pangilinan J."/>
            <person name="LaButti K."/>
            <person name="Hainaut M."/>
            <person name="Henrissat B."/>
            <person name="Grigoriev I.V."/>
            <person name="Spatafora J.W."/>
            <person name="Aime M.C."/>
        </authorList>
    </citation>
    <scope>NUCLEOTIDE SEQUENCE [LARGE SCALE GENOMIC DNA]</scope>
    <source>
        <strain evidence="8 9">MCA 4186</strain>
    </source>
</reference>
<dbReference type="OrthoDB" id="3639251at2759"/>
<evidence type="ECO:0000256" key="2">
    <source>
        <dbReference type="ARBA" id="ARBA00022448"/>
    </source>
</evidence>
<dbReference type="GeneID" id="37271611"/>
<keyword evidence="3 6" id="KW-0812">Transmembrane</keyword>
<keyword evidence="5 6" id="KW-0472">Membrane</keyword>
<keyword evidence="2" id="KW-0813">Transport</keyword>
<feature type="transmembrane region" description="Helical" evidence="6">
    <location>
        <begin position="118"/>
        <end position="140"/>
    </location>
</feature>
<feature type="transmembrane region" description="Helical" evidence="6">
    <location>
        <begin position="346"/>
        <end position="366"/>
    </location>
</feature>
<sequence>MLPSLVVFPAPLPSPPPVSAVIMSHPFKHSPASEATAVGWDGGHAGHPLDKSESQSEVLTLDHFSDEEQRALVRKADLRLILPMTFGFAMSLLDRVNLGAAYVAGAGYKLRLYKDNRYTLVLIAFFIPYVCFEIPAALLFRRVGARLWLSGLCFCWGCVMIGQGFVTTYQQLAVTRALTGLFEAGFLPCAIWTISGFYNRREIGKRMSFFYLGSVLMAAFSSILAAAFHKTPATGRIQGWGWIFVWSGLLTVLSAVPILLFTSDLHRAPWLSKREKELVLARTVAERGEAAADPLTLAKAGKYLLDPILWGYSLLFLCAAMPTYALAYFLTLIIRDLGYKGDKALLMSAPPFVCACAFAFTASFVADRLNKRGSFVMLGNAITMAGMVMLKVGNSKVKYGGTFLAVMGSSVCVTAALAFQGSNCPAPSKKGLASALLVMGGACGGIIASTTFRSADAPG</sequence>
<dbReference type="GO" id="GO:0016020">
    <property type="term" value="C:membrane"/>
    <property type="evidence" value="ECO:0007669"/>
    <property type="project" value="UniProtKB-SubCell"/>
</dbReference>
<dbReference type="RefSeq" id="XP_025599137.1">
    <property type="nucleotide sequence ID" value="XM_025744067.1"/>
</dbReference>
<keyword evidence="9" id="KW-1185">Reference proteome</keyword>
<dbReference type="Gene3D" id="1.20.1250.20">
    <property type="entry name" value="MFS general substrate transporter like domains"/>
    <property type="match status" value="2"/>
</dbReference>
<feature type="transmembrane region" description="Helical" evidence="6">
    <location>
        <begin position="373"/>
        <end position="393"/>
    </location>
</feature>
<feature type="transmembrane region" description="Helical" evidence="6">
    <location>
        <begin position="240"/>
        <end position="261"/>
    </location>
</feature>
<evidence type="ECO:0000256" key="1">
    <source>
        <dbReference type="ARBA" id="ARBA00004141"/>
    </source>
</evidence>
<organism evidence="8 9">
    <name type="scientific">Tilletiopsis washingtonensis</name>
    <dbReference type="NCBI Taxonomy" id="58919"/>
    <lineage>
        <taxon>Eukaryota</taxon>
        <taxon>Fungi</taxon>
        <taxon>Dikarya</taxon>
        <taxon>Basidiomycota</taxon>
        <taxon>Ustilaginomycotina</taxon>
        <taxon>Exobasidiomycetes</taxon>
        <taxon>Entylomatales</taxon>
        <taxon>Entylomatales incertae sedis</taxon>
        <taxon>Tilletiopsis</taxon>
    </lineage>
</organism>
<dbReference type="Pfam" id="PF07690">
    <property type="entry name" value="MFS_1"/>
    <property type="match status" value="1"/>
</dbReference>
<dbReference type="Proteomes" id="UP000245946">
    <property type="component" value="Unassembled WGS sequence"/>
</dbReference>
<proteinExistence type="predicted"/>
<name>A0A316ZCT2_9BASI</name>
<evidence type="ECO:0000256" key="4">
    <source>
        <dbReference type="ARBA" id="ARBA00022989"/>
    </source>
</evidence>
<feature type="transmembrane region" description="Helical" evidence="6">
    <location>
        <begin position="309"/>
        <end position="334"/>
    </location>
</feature>
<protein>
    <submittedName>
        <fullName evidence="8">MFS general substrate transporter</fullName>
    </submittedName>
</protein>
<dbReference type="GO" id="GO:0022857">
    <property type="term" value="F:transmembrane transporter activity"/>
    <property type="evidence" value="ECO:0007669"/>
    <property type="project" value="InterPro"/>
</dbReference>
<gene>
    <name evidence="8" type="ORF">FA09DRAFT_338138</name>
</gene>
<dbReference type="InterPro" id="IPR020846">
    <property type="entry name" value="MFS_dom"/>
</dbReference>
<evidence type="ECO:0000313" key="8">
    <source>
        <dbReference type="EMBL" id="PWN98858.1"/>
    </source>
</evidence>
<dbReference type="AlphaFoldDB" id="A0A316ZCT2"/>
<feature type="transmembrane region" description="Helical" evidence="6">
    <location>
        <begin position="178"/>
        <end position="197"/>
    </location>
</feature>
<dbReference type="SUPFAM" id="SSF103473">
    <property type="entry name" value="MFS general substrate transporter"/>
    <property type="match status" value="1"/>
</dbReference>
<feature type="transmembrane region" description="Helical" evidence="6">
    <location>
        <begin position="399"/>
        <end position="419"/>
    </location>
</feature>
<feature type="transmembrane region" description="Helical" evidence="6">
    <location>
        <begin position="147"/>
        <end position="166"/>
    </location>
</feature>
<feature type="domain" description="Major facilitator superfamily (MFS) profile" evidence="7">
    <location>
        <begin position="80"/>
        <end position="459"/>
    </location>
</feature>
<feature type="transmembrane region" description="Helical" evidence="6">
    <location>
        <begin position="209"/>
        <end position="228"/>
    </location>
</feature>
<evidence type="ECO:0000256" key="3">
    <source>
        <dbReference type="ARBA" id="ARBA00022692"/>
    </source>
</evidence>
<dbReference type="STRING" id="58919.A0A316ZCT2"/>
<dbReference type="InterPro" id="IPR036259">
    <property type="entry name" value="MFS_trans_sf"/>
</dbReference>
<dbReference type="PANTHER" id="PTHR43791">
    <property type="entry name" value="PERMEASE-RELATED"/>
    <property type="match status" value="1"/>
</dbReference>
<evidence type="ECO:0000256" key="6">
    <source>
        <dbReference type="SAM" id="Phobius"/>
    </source>
</evidence>
<accession>A0A316ZCT2</accession>
<feature type="transmembrane region" description="Helical" evidence="6">
    <location>
        <begin position="431"/>
        <end position="452"/>
    </location>
</feature>
<comment type="subcellular location">
    <subcellularLocation>
        <location evidence="1">Membrane</location>
        <topology evidence="1">Multi-pass membrane protein</topology>
    </subcellularLocation>
</comment>
<dbReference type="EMBL" id="KZ819290">
    <property type="protein sequence ID" value="PWN98858.1"/>
    <property type="molecule type" value="Genomic_DNA"/>
</dbReference>
<evidence type="ECO:0000259" key="7">
    <source>
        <dbReference type="PROSITE" id="PS50850"/>
    </source>
</evidence>
<evidence type="ECO:0000256" key="5">
    <source>
        <dbReference type="ARBA" id="ARBA00023136"/>
    </source>
</evidence>
<dbReference type="InterPro" id="IPR011701">
    <property type="entry name" value="MFS"/>
</dbReference>